<gene>
    <name evidence="3" type="ORF">BJ958_003981</name>
</gene>
<keyword evidence="4" id="KW-1185">Reference proteome</keyword>
<reference evidence="3 4" key="1">
    <citation type="submission" date="2020-07" db="EMBL/GenBank/DDBJ databases">
        <title>Sequencing the genomes of 1000 actinobacteria strains.</title>
        <authorList>
            <person name="Klenk H.-P."/>
        </authorList>
    </citation>
    <scope>NUCLEOTIDE SEQUENCE [LARGE SCALE GENOMIC DNA]</scope>
    <source>
        <strain evidence="3 4">DSM 19082</strain>
    </source>
</reference>
<evidence type="ECO:0000313" key="3">
    <source>
        <dbReference type="EMBL" id="NYD32435.1"/>
    </source>
</evidence>
<name>A0A852RN54_9ACTN</name>
<dbReference type="EMBL" id="JACCBF010000001">
    <property type="protein sequence ID" value="NYD32435.1"/>
    <property type="molecule type" value="Genomic_DNA"/>
</dbReference>
<feature type="chain" id="PRO_5032798009" evidence="2">
    <location>
        <begin position="22"/>
        <end position="102"/>
    </location>
</feature>
<comment type="caution">
    <text evidence="3">The sequence shown here is derived from an EMBL/GenBank/DDBJ whole genome shotgun (WGS) entry which is preliminary data.</text>
</comment>
<keyword evidence="2" id="KW-0732">Signal</keyword>
<proteinExistence type="predicted"/>
<dbReference type="Proteomes" id="UP000582231">
    <property type="component" value="Unassembled WGS sequence"/>
</dbReference>
<accession>A0A852RN54</accession>
<organism evidence="3 4">
    <name type="scientific">Nocardioides kongjuensis</name>
    <dbReference type="NCBI Taxonomy" id="349522"/>
    <lineage>
        <taxon>Bacteria</taxon>
        <taxon>Bacillati</taxon>
        <taxon>Actinomycetota</taxon>
        <taxon>Actinomycetes</taxon>
        <taxon>Propionibacteriales</taxon>
        <taxon>Nocardioidaceae</taxon>
        <taxon>Nocardioides</taxon>
    </lineage>
</organism>
<evidence type="ECO:0000256" key="2">
    <source>
        <dbReference type="SAM" id="SignalP"/>
    </source>
</evidence>
<evidence type="ECO:0000313" key="4">
    <source>
        <dbReference type="Proteomes" id="UP000582231"/>
    </source>
</evidence>
<dbReference type="RefSeq" id="WP_179728611.1">
    <property type="nucleotide sequence ID" value="NZ_BAABEF010000001.1"/>
</dbReference>
<feature type="signal peptide" evidence="2">
    <location>
        <begin position="1"/>
        <end position="21"/>
    </location>
</feature>
<protein>
    <submittedName>
        <fullName evidence="3">Uncharacterized protein</fullName>
    </submittedName>
</protein>
<feature type="region of interest" description="Disordered" evidence="1">
    <location>
        <begin position="26"/>
        <end position="102"/>
    </location>
</feature>
<evidence type="ECO:0000256" key="1">
    <source>
        <dbReference type="SAM" id="MobiDB-lite"/>
    </source>
</evidence>
<feature type="compositionally biased region" description="Pro residues" evidence="1">
    <location>
        <begin position="38"/>
        <end position="57"/>
    </location>
</feature>
<sequence>MGKLKKLVVLGALGAIVTAVAKRLQGGNESPWQSAPEPTSPTTPPVPPTPPTPPAPTEAPDELLVDNAPAPIDEPEQVPPPPAPADARPDPLTDPLPEEPRD</sequence>
<dbReference type="AlphaFoldDB" id="A0A852RN54"/>